<comment type="caution">
    <text evidence="1">The sequence shown here is derived from an EMBL/GenBank/DDBJ whole genome shotgun (WGS) entry which is preliminary data.</text>
</comment>
<accession>A0ABQ9H343</accession>
<gene>
    <name evidence="1" type="ORF">PR048_019300</name>
</gene>
<name>A0ABQ9H343_9NEOP</name>
<dbReference type="EMBL" id="JARBHB010000007">
    <property type="protein sequence ID" value="KAJ8878715.1"/>
    <property type="molecule type" value="Genomic_DNA"/>
</dbReference>
<keyword evidence="2" id="KW-1185">Reference proteome</keyword>
<dbReference type="Proteomes" id="UP001159363">
    <property type="component" value="Chromosome 6"/>
</dbReference>
<protein>
    <submittedName>
        <fullName evidence="1">Uncharacterized protein</fullName>
    </submittedName>
</protein>
<evidence type="ECO:0000313" key="2">
    <source>
        <dbReference type="Proteomes" id="UP001159363"/>
    </source>
</evidence>
<sequence>MFNASQYQHMRPQSHSKQMYISIRYVDLESRTVRGVLISFVKVITEKTTNFARDSPKRLDWLKKKIQENCPDITGYTLLLFCESRRELIPAVVSFLEETIMYITGEALVKANGL</sequence>
<reference evidence="1 2" key="1">
    <citation type="submission" date="2023-02" db="EMBL/GenBank/DDBJ databases">
        <title>LHISI_Scaffold_Assembly.</title>
        <authorList>
            <person name="Stuart O.P."/>
            <person name="Cleave R."/>
            <person name="Magrath M.J.L."/>
            <person name="Mikheyev A.S."/>
        </authorList>
    </citation>
    <scope>NUCLEOTIDE SEQUENCE [LARGE SCALE GENOMIC DNA]</scope>
    <source>
        <strain evidence="1">Daus_M_001</strain>
        <tissue evidence="1">Leg muscle</tissue>
    </source>
</reference>
<organism evidence="1 2">
    <name type="scientific">Dryococelus australis</name>
    <dbReference type="NCBI Taxonomy" id="614101"/>
    <lineage>
        <taxon>Eukaryota</taxon>
        <taxon>Metazoa</taxon>
        <taxon>Ecdysozoa</taxon>
        <taxon>Arthropoda</taxon>
        <taxon>Hexapoda</taxon>
        <taxon>Insecta</taxon>
        <taxon>Pterygota</taxon>
        <taxon>Neoptera</taxon>
        <taxon>Polyneoptera</taxon>
        <taxon>Phasmatodea</taxon>
        <taxon>Verophasmatodea</taxon>
        <taxon>Anareolatae</taxon>
        <taxon>Phasmatidae</taxon>
        <taxon>Eurycanthinae</taxon>
        <taxon>Dryococelus</taxon>
    </lineage>
</organism>
<evidence type="ECO:0000313" key="1">
    <source>
        <dbReference type="EMBL" id="KAJ8878715.1"/>
    </source>
</evidence>
<proteinExistence type="predicted"/>